<dbReference type="InterPro" id="IPR014001">
    <property type="entry name" value="Helicase_ATP-bd"/>
</dbReference>
<dbReference type="PROSITE" id="PS51467">
    <property type="entry name" value="HARP"/>
    <property type="match status" value="1"/>
</dbReference>
<dbReference type="InterPro" id="IPR000330">
    <property type="entry name" value="SNF2_N"/>
</dbReference>
<keyword evidence="3" id="KW-0347">Helicase</keyword>
<dbReference type="GO" id="GO:0004386">
    <property type="term" value="F:helicase activity"/>
    <property type="evidence" value="ECO:0007669"/>
    <property type="project" value="UniProtKB-KW"/>
</dbReference>
<keyword evidence="10" id="KW-1185">Reference proteome</keyword>
<feature type="domain" description="Helicase ATP-binding" evidence="6">
    <location>
        <begin position="224"/>
        <end position="396"/>
    </location>
</feature>
<evidence type="ECO:0000256" key="2">
    <source>
        <dbReference type="ARBA" id="ARBA00022801"/>
    </source>
</evidence>
<dbReference type="SMART" id="SM00490">
    <property type="entry name" value="HELICc"/>
    <property type="match status" value="1"/>
</dbReference>
<evidence type="ECO:0000259" key="6">
    <source>
        <dbReference type="PROSITE" id="PS51192"/>
    </source>
</evidence>
<keyword evidence="1" id="KW-0547">Nucleotide-binding</keyword>
<dbReference type="Gene3D" id="3.40.50.300">
    <property type="entry name" value="P-loop containing nucleotide triphosphate hydrolases"/>
    <property type="match status" value="1"/>
</dbReference>
<dbReference type="GO" id="GO:0005524">
    <property type="term" value="F:ATP binding"/>
    <property type="evidence" value="ECO:0007669"/>
    <property type="project" value="UniProtKB-KW"/>
</dbReference>
<dbReference type="Proteomes" id="UP000737018">
    <property type="component" value="Unassembled WGS sequence"/>
</dbReference>
<dbReference type="EMBL" id="JRKL02012720">
    <property type="protein sequence ID" value="KAF3943993.1"/>
    <property type="molecule type" value="Genomic_DNA"/>
</dbReference>
<feature type="compositionally biased region" description="Pro residues" evidence="5">
    <location>
        <begin position="31"/>
        <end position="41"/>
    </location>
</feature>
<dbReference type="AlphaFoldDB" id="A0A8J4V0A7"/>
<accession>A0A8J4V0A7</accession>
<sequence length="707" mass="78699">MSLDDEEWEWDLSAEELDNLERDALLKFATKPPPPPTPTPPSQQQQQKKQPHSSHFNSNSHYSDRFPSNPIPSSSSSSNKVEQALPLSPGPRVLPSSVTSKPNFDEPLSKELPKASVKFFLHATGNIAAKFLYDQVLVAAFRKIPKASWNAKERLWIFPTSSLSSAEKVLSEIPGYNVEVEDMDPLVHRAIAAASAVPDLRDRYDRMPSYIESKLLPFQRDGVRFVLQHGGRVLLADEMGLGKTLQAIAVSACIPDSWPVLILTPSSLRLHWASTIQQWLNIPPSDILVVLSQCGGSNRAGYTIVSSSTKGCIRLDGLFNIISYDVVPKLQNLLMASEFKVVIADESHFLKNAQAKRTTASLPVIKKAKYAILLSGTPALSRPIELFKQLEALYPDVYKNVHEYGNRYCKGGIFGIYQGASNHEELHNLIKATVMIRRLKKDVLTELPVKRRQQVFLELAEKDMKQINALFRELEVVKGKIKACQSKEEVDSLKFNQKNLINKIYTNSAEVKIPAVLDYLGTVIEAGCKFLIFAHHQPMIDSIYQFLLKKKVGCIRIDGGTPAASRQALVTDFQEKDATRAAVLSIKAGGVGLTLTAASTVIFAELSWTPGDLIQAEDRAHRIGQVSAVNIYYLLANDTVDDIIWDVVQSKLENLGQMLDGHEKTLEVSSSQTSSSPAKQKTLDSYMKRCSNMDDLEHQPKLKHPRH</sequence>
<dbReference type="InterPro" id="IPR001650">
    <property type="entry name" value="Helicase_C-like"/>
</dbReference>
<keyword evidence="2" id="KW-0378">Hydrolase</keyword>
<evidence type="ECO:0000313" key="9">
    <source>
        <dbReference type="EMBL" id="KAF3943993.1"/>
    </source>
</evidence>
<evidence type="ECO:0000259" key="7">
    <source>
        <dbReference type="PROSITE" id="PS51194"/>
    </source>
</evidence>
<dbReference type="Pfam" id="PF00176">
    <property type="entry name" value="SNF2-rel_dom"/>
    <property type="match status" value="1"/>
</dbReference>
<gene>
    <name evidence="9" type="ORF">CMV_029499</name>
</gene>
<dbReference type="CDD" id="cd18793">
    <property type="entry name" value="SF2_C_SNF"/>
    <property type="match status" value="1"/>
</dbReference>
<evidence type="ECO:0000313" key="10">
    <source>
        <dbReference type="Proteomes" id="UP000737018"/>
    </source>
</evidence>
<dbReference type="GO" id="GO:0006281">
    <property type="term" value="P:DNA repair"/>
    <property type="evidence" value="ECO:0007669"/>
    <property type="project" value="TreeGrafter"/>
</dbReference>
<feature type="compositionally biased region" description="Low complexity" evidence="5">
    <location>
        <begin position="42"/>
        <end position="79"/>
    </location>
</feature>
<dbReference type="GO" id="GO:0043596">
    <property type="term" value="C:nuclear replication fork"/>
    <property type="evidence" value="ECO:0007669"/>
    <property type="project" value="TreeGrafter"/>
</dbReference>
<protein>
    <recommendedName>
        <fullName evidence="11">SWI/SNF-related matrix-associated actin-dependent regulator of chromatin subfamily A-like protein 1</fullName>
    </recommendedName>
</protein>
<evidence type="ECO:0000256" key="1">
    <source>
        <dbReference type="ARBA" id="ARBA00022741"/>
    </source>
</evidence>
<dbReference type="GO" id="GO:0016787">
    <property type="term" value="F:hydrolase activity"/>
    <property type="evidence" value="ECO:0007669"/>
    <property type="project" value="UniProtKB-KW"/>
</dbReference>
<feature type="region of interest" description="Disordered" evidence="5">
    <location>
        <begin position="1"/>
        <end position="107"/>
    </location>
</feature>
<dbReference type="InterPro" id="IPR027417">
    <property type="entry name" value="P-loop_NTPase"/>
</dbReference>
<dbReference type="InterPro" id="IPR010003">
    <property type="entry name" value="HARP_dom"/>
</dbReference>
<dbReference type="PANTHER" id="PTHR45766:SF3">
    <property type="entry name" value="DNA ANNEALING HELICASE AND ENDONUCLEASE ZRANB3"/>
    <property type="match status" value="1"/>
</dbReference>
<evidence type="ECO:0000256" key="4">
    <source>
        <dbReference type="ARBA" id="ARBA00022840"/>
    </source>
</evidence>
<dbReference type="PANTHER" id="PTHR45766">
    <property type="entry name" value="DNA ANNEALING HELICASE AND ENDONUCLEASE ZRANB3 FAMILY MEMBER"/>
    <property type="match status" value="1"/>
</dbReference>
<feature type="domain" description="Helicase C-terminal" evidence="7">
    <location>
        <begin position="516"/>
        <end position="667"/>
    </location>
</feature>
<dbReference type="PROSITE" id="PS51194">
    <property type="entry name" value="HELICASE_CTER"/>
    <property type="match status" value="1"/>
</dbReference>
<feature type="domain" description="HARP" evidence="8">
    <location>
        <begin position="111"/>
        <end position="185"/>
    </location>
</feature>
<reference evidence="9" key="1">
    <citation type="submission" date="2020-03" db="EMBL/GenBank/DDBJ databases">
        <title>Castanea mollissima Vanexum genome sequencing.</title>
        <authorList>
            <person name="Staton M."/>
        </authorList>
    </citation>
    <scope>NUCLEOTIDE SEQUENCE</scope>
    <source>
        <tissue evidence="9">Leaf</tissue>
    </source>
</reference>
<dbReference type="GO" id="GO:0031297">
    <property type="term" value="P:replication fork processing"/>
    <property type="evidence" value="ECO:0007669"/>
    <property type="project" value="TreeGrafter"/>
</dbReference>
<dbReference type="PROSITE" id="PS51192">
    <property type="entry name" value="HELICASE_ATP_BIND_1"/>
    <property type="match status" value="1"/>
</dbReference>
<dbReference type="SUPFAM" id="SSF52540">
    <property type="entry name" value="P-loop containing nucleoside triphosphate hydrolases"/>
    <property type="match status" value="2"/>
</dbReference>
<dbReference type="FunFam" id="3.40.50.10810:FF:000044">
    <property type="entry name" value="Chromatin remodeling factor18"/>
    <property type="match status" value="1"/>
</dbReference>
<dbReference type="FunFam" id="3.40.50.300:FF:001501">
    <property type="entry name" value="Chromatin remodeling factor18"/>
    <property type="match status" value="1"/>
</dbReference>
<dbReference type="CDD" id="cd18010">
    <property type="entry name" value="DEXHc_HARP_SMARCAL1"/>
    <property type="match status" value="1"/>
</dbReference>
<dbReference type="GO" id="GO:0004520">
    <property type="term" value="F:DNA endonuclease activity"/>
    <property type="evidence" value="ECO:0007669"/>
    <property type="project" value="TreeGrafter"/>
</dbReference>
<evidence type="ECO:0000259" key="8">
    <source>
        <dbReference type="PROSITE" id="PS51467"/>
    </source>
</evidence>
<name>A0A8J4V0A7_9ROSI</name>
<evidence type="ECO:0008006" key="11">
    <source>
        <dbReference type="Google" id="ProtNLM"/>
    </source>
</evidence>
<dbReference type="OrthoDB" id="2801544at2759"/>
<dbReference type="InterPro" id="IPR049730">
    <property type="entry name" value="SNF2/RAD54-like_C"/>
</dbReference>
<dbReference type="SMART" id="SM00487">
    <property type="entry name" value="DEXDc"/>
    <property type="match status" value="1"/>
</dbReference>
<proteinExistence type="predicted"/>
<evidence type="ECO:0000256" key="5">
    <source>
        <dbReference type="SAM" id="MobiDB-lite"/>
    </source>
</evidence>
<dbReference type="Pfam" id="PF00271">
    <property type="entry name" value="Helicase_C"/>
    <property type="match status" value="1"/>
</dbReference>
<comment type="caution">
    <text evidence="9">The sequence shown here is derived from an EMBL/GenBank/DDBJ whole genome shotgun (WGS) entry which is preliminary data.</text>
</comment>
<organism evidence="9 10">
    <name type="scientific">Castanea mollissima</name>
    <name type="common">Chinese chestnut</name>
    <dbReference type="NCBI Taxonomy" id="60419"/>
    <lineage>
        <taxon>Eukaryota</taxon>
        <taxon>Viridiplantae</taxon>
        <taxon>Streptophyta</taxon>
        <taxon>Embryophyta</taxon>
        <taxon>Tracheophyta</taxon>
        <taxon>Spermatophyta</taxon>
        <taxon>Magnoliopsida</taxon>
        <taxon>eudicotyledons</taxon>
        <taxon>Gunneridae</taxon>
        <taxon>Pentapetalae</taxon>
        <taxon>rosids</taxon>
        <taxon>fabids</taxon>
        <taxon>Fagales</taxon>
        <taxon>Fagaceae</taxon>
        <taxon>Castanea</taxon>
    </lineage>
</organism>
<feature type="compositionally biased region" description="Basic and acidic residues" evidence="5">
    <location>
        <begin position="691"/>
        <end position="700"/>
    </location>
</feature>
<keyword evidence="4" id="KW-0067">ATP-binding</keyword>
<dbReference type="InterPro" id="IPR038718">
    <property type="entry name" value="SNF2-like_sf"/>
</dbReference>
<feature type="region of interest" description="Disordered" evidence="5">
    <location>
        <begin position="666"/>
        <end position="707"/>
    </location>
</feature>
<feature type="compositionally biased region" description="Acidic residues" evidence="5">
    <location>
        <begin position="1"/>
        <end position="18"/>
    </location>
</feature>
<evidence type="ECO:0000256" key="3">
    <source>
        <dbReference type="ARBA" id="ARBA00022806"/>
    </source>
</evidence>
<dbReference type="Gene3D" id="3.40.50.10810">
    <property type="entry name" value="Tandem AAA-ATPase domain"/>
    <property type="match status" value="1"/>
</dbReference>